<dbReference type="InterPro" id="IPR043502">
    <property type="entry name" value="DNA/RNA_pol_sf"/>
</dbReference>
<accession>A0AAE1T5H2</accession>
<dbReference type="Proteomes" id="UP001289374">
    <property type="component" value="Unassembled WGS sequence"/>
</dbReference>
<gene>
    <name evidence="1" type="ORF">Sango_2863900</name>
</gene>
<sequence>MVTQRVIEANPAKIKTMLDMGPPPNMNEVQRLTGRMVALSRFISKSIEKGLPFFKILRKVKDFEWTEECQQAFEYLKAYLAKPPLLVTPMPGNTLYLLSSTPQAIALY</sequence>
<evidence type="ECO:0008006" key="3">
    <source>
        <dbReference type="Google" id="ProtNLM"/>
    </source>
</evidence>
<dbReference type="PANTHER" id="PTHR33064:SF37">
    <property type="entry name" value="RIBONUCLEASE H"/>
    <property type="match status" value="1"/>
</dbReference>
<dbReference type="InterPro" id="IPR043128">
    <property type="entry name" value="Rev_trsase/Diguanyl_cyclase"/>
</dbReference>
<name>A0AAE1T5H2_9LAMI</name>
<dbReference type="AlphaFoldDB" id="A0AAE1T5H2"/>
<organism evidence="1 2">
    <name type="scientific">Sesamum angolense</name>
    <dbReference type="NCBI Taxonomy" id="2727404"/>
    <lineage>
        <taxon>Eukaryota</taxon>
        <taxon>Viridiplantae</taxon>
        <taxon>Streptophyta</taxon>
        <taxon>Embryophyta</taxon>
        <taxon>Tracheophyta</taxon>
        <taxon>Spermatophyta</taxon>
        <taxon>Magnoliopsida</taxon>
        <taxon>eudicotyledons</taxon>
        <taxon>Gunneridae</taxon>
        <taxon>Pentapetalae</taxon>
        <taxon>asterids</taxon>
        <taxon>lamiids</taxon>
        <taxon>Lamiales</taxon>
        <taxon>Pedaliaceae</taxon>
        <taxon>Sesamum</taxon>
    </lineage>
</organism>
<keyword evidence="2" id="KW-1185">Reference proteome</keyword>
<dbReference type="EMBL" id="JACGWL010000680">
    <property type="protein sequence ID" value="KAK4382528.1"/>
    <property type="molecule type" value="Genomic_DNA"/>
</dbReference>
<comment type="caution">
    <text evidence="1">The sequence shown here is derived from an EMBL/GenBank/DDBJ whole genome shotgun (WGS) entry which is preliminary data.</text>
</comment>
<dbReference type="InterPro" id="IPR051320">
    <property type="entry name" value="Viral_Replic_Matur_Polypro"/>
</dbReference>
<evidence type="ECO:0000313" key="2">
    <source>
        <dbReference type="Proteomes" id="UP001289374"/>
    </source>
</evidence>
<protein>
    <recommendedName>
        <fullName evidence="3">Reverse transcriptase/retrotransposon-derived protein RNase H-like domain-containing protein</fullName>
    </recommendedName>
</protein>
<reference evidence="1" key="1">
    <citation type="submission" date="2020-06" db="EMBL/GenBank/DDBJ databases">
        <authorList>
            <person name="Li T."/>
            <person name="Hu X."/>
            <person name="Zhang T."/>
            <person name="Song X."/>
            <person name="Zhang H."/>
            <person name="Dai N."/>
            <person name="Sheng W."/>
            <person name="Hou X."/>
            <person name="Wei L."/>
        </authorList>
    </citation>
    <scope>NUCLEOTIDE SEQUENCE</scope>
    <source>
        <strain evidence="1">K16</strain>
        <tissue evidence="1">Leaf</tissue>
    </source>
</reference>
<dbReference type="SUPFAM" id="SSF56672">
    <property type="entry name" value="DNA/RNA polymerases"/>
    <property type="match status" value="1"/>
</dbReference>
<dbReference type="Gene3D" id="3.30.70.270">
    <property type="match status" value="1"/>
</dbReference>
<reference evidence="1" key="2">
    <citation type="journal article" date="2024" name="Plant">
        <title>Genomic evolution and insights into agronomic trait innovations of Sesamum species.</title>
        <authorList>
            <person name="Miao H."/>
            <person name="Wang L."/>
            <person name="Qu L."/>
            <person name="Liu H."/>
            <person name="Sun Y."/>
            <person name="Le M."/>
            <person name="Wang Q."/>
            <person name="Wei S."/>
            <person name="Zheng Y."/>
            <person name="Lin W."/>
            <person name="Duan Y."/>
            <person name="Cao H."/>
            <person name="Xiong S."/>
            <person name="Wang X."/>
            <person name="Wei L."/>
            <person name="Li C."/>
            <person name="Ma Q."/>
            <person name="Ju M."/>
            <person name="Zhao R."/>
            <person name="Li G."/>
            <person name="Mu C."/>
            <person name="Tian Q."/>
            <person name="Mei H."/>
            <person name="Zhang T."/>
            <person name="Gao T."/>
            <person name="Zhang H."/>
        </authorList>
    </citation>
    <scope>NUCLEOTIDE SEQUENCE</scope>
    <source>
        <strain evidence="1">K16</strain>
    </source>
</reference>
<evidence type="ECO:0000313" key="1">
    <source>
        <dbReference type="EMBL" id="KAK4382528.1"/>
    </source>
</evidence>
<proteinExistence type="predicted"/>
<dbReference type="PANTHER" id="PTHR33064">
    <property type="entry name" value="POL PROTEIN"/>
    <property type="match status" value="1"/>
</dbReference>